<dbReference type="Pfam" id="PF00717">
    <property type="entry name" value="Peptidase_S24"/>
    <property type="match status" value="1"/>
</dbReference>
<protein>
    <submittedName>
        <fullName evidence="2">Repressor LexA</fullName>
    </submittedName>
</protein>
<dbReference type="SUPFAM" id="SSF51306">
    <property type="entry name" value="LexA/Signal peptidase"/>
    <property type="match status" value="1"/>
</dbReference>
<proteinExistence type="predicted"/>
<gene>
    <name evidence="2" type="ORF">OBE_04352</name>
</gene>
<comment type="caution">
    <text evidence="2">The sequence shown here is derived from an EMBL/GenBank/DDBJ whole genome shotgun (WGS) entry which is preliminary data.</text>
</comment>
<accession>K1T8V4</accession>
<feature type="non-terminal residue" evidence="2">
    <location>
        <position position="1"/>
    </location>
</feature>
<dbReference type="AlphaFoldDB" id="K1T8V4"/>
<evidence type="ECO:0000259" key="1">
    <source>
        <dbReference type="Pfam" id="PF00717"/>
    </source>
</evidence>
<feature type="domain" description="Peptidase S24/S26A/S26B/S26C" evidence="1">
    <location>
        <begin position="3"/>
        <end position="29"/>
    </location>
</feature>
<evidence type="ECO:0000313" key="2">
    <source>
        <dbReference type="EMBL" id="EKC69557.1"/>
    </source>
</evidence>
<name>K1T8V4_9ZZZZ</name>
<reference evidence="2" key="1">
    <citation type="journal article" date="2013" name="Environ. Microbiol.">
        <title>Microbiota from the distal guts of lean and obese adolescents exhibit partial functional redundancy besides clear differences in community structure.</title>
        <authorList>
            <person name="Ferrer M."/>
            <person name="Ruiz A."/>
            <person name="Lanza F."/>
            <person name="Haange S.B."/>
            <person name="Oberbach A."/>
            <person name="Till H."/>
            <person name="Bargiela R."/>
            <person name="Campoy C."/>
            <person name="Segura M.T."/>
            <person name="Richter M."/>
            <person name="von Bergen M."/>
            <person name="Seifert J."/>
            <person name="Suarez A."/>
        </authorList>
    </citation>
    <scope>NUCLEOTIDE SEQUENCE</scope>
</reference>
<dbReference type="InterPro" id="IPR015927">
    <property type="entry name" value="Peptidase_S24_S26A/B/C"/>
</dbReference>
<dbReference type="Gene3D" id="2.10.109.10">
    <property type="entry name" value="Umud Fragment, subunit A"/>
    <property type="match status" value="1"/>
</dbReference>
<dbReference type="InterPro" id="IPR036286">
    <property type="entry name" value="LexA/Signal_pep-like_sf"/>
</dbReference>
<sequence length="33" mass="3789">PEDTTFGVRISGDSMEPEFHDGQIAWVLQHEIF</sequence>
<dbReference type="EMBL" id="AJWZ01002947">
    <property type="protein sequence ID" value="EKC69557.1"/>
    <property type="molecule type" value="Genomic_DNA"/>
</dbReference>
<organism evidence="2">
    <name type="scientific">human gut metagenome</name>
    <dbReference type="NCBI Taxonomy" id="408170"/>
    <lineage>
        <taxon>unclassified sequences</taxon>
        <taxon>metagenomes</taxon>
        <taxon>organismal metagenomes</taxon>
    </lineage>
</organism>